<dbReference type="AlphaFoldDB" id="A0A2P5HPA9"/>
<keyword evidence="2" id="KW-1133">Transmembrane helix</keyword>
<evidence type="ECO:0000256" key="2">
    <source>
        <dbReference type="SAM" id="Phobius"/>
    </source>
</evidence>
<protein>
    <recommendedName>
        <fullName evidence="5">Transmembrane protein</fullName>
    </recommendedName>
</protein>
<keyword evidence="4" id="KW-1185">Reference proteome</keyword>
<proteinExistence type="predicted"/>
<feature type="region of interest" description="Disordered" evidence="1">
    <location>
        <begin position="84"/>
        <end position="106"/>
    </location>
</feature>
<evidence type="ECO:0000313" key="3">
    <source>
        <dbReference type="EMBL" id="POS72092.1"/>
    </source>
</evidence>
<reference evidence="3" key="1">
    <citation type="submission" date="2017-09" db="EMBL/GenBank/DDBJ databases">
        <title>Polyketide synthases of a Diaporthe helianthi virulent isolate.</title>
        <authorList>
            <person name="Baroncelli R."/>
        </authorList>
    </citation>
    <scope>NUCLEOTIDE SEQUENCE [LARGE SCALE GENOMIC DNA]</scope>
    <source>
        <strain evidence="3">7/96</strain>
    </source>
</reference>
<gene>
    <name evidence="3" type="ORF">DHEL01_v209516</name>
</gene>
<dbReference type="Proteomes" id="UP000094444">
    <property type="component" value="Unassembled WGS sequence"/>
</dbReference>
<organism evidence="3 4">
    <name type="scientific">Diaporthe helianthi</name>
    <dbReference type="NCBI Taxonomy" id="158607"/>
    <lineage>
        <taxon>Eukaryota</taxon>
        <taxon>Fungi</taxon>
        <taxon>Dikarya</taxon>
        <taxon>Ascomycota</taxon>
        <taxon>Pezizomycotina</taxon>
        <taxon>Sordariomycetes</taxon>
        <taxon>Sordariomycetidae</taxon>
        <taxon>Diaporthales</taxon>
        <taxon>Diaporthaceae</taxon>
        <taxon>Diaporthe</taxon>
    </lineage>
</organism>
<name>A0A2P5HPA9_DIAHE</name>
<evidence type="ECO:0008006" key="5">
    <source>
        <dbReference type="Google" id="ProtNLM"/>
    </source>
</evidence>
<keyword evidence="2" id="KW-0812">Transmembrane</keyword>
<feature type="transmembrane region" description="Helical" evidence="2">
    <location>
        <begin position="6"/>
        <end position="24"/>
    </location>
</feature>
<dbReference type="EMBL" id="MAVT02001086">
    <property type="protein sequence ID" value="POS72092.1"/>
    <property type="molecule type" value="Genomic_DNA"/>
</dbReference>
<evidence type="ECO:0000313" key="4">
    <source>
        <dbReference type="Proteomes" id="UP000094444"/>
    </source>
</evidence>
<keyword evidence="2" id="KW-0472">Membrane</keyword>
<accession>A0A2P5HPA9</accession>
<sequence length="219" mass="24538">MTWLIPTIGVVYGLMVFFTVGLIARNISTFREKALHHLPTRLQENIFIRDTLQALAIVVSSLLWPFFLITISFFIAGERFAPESSGQVPDLGRAVSSSDSDSDSEFDELAMNETTETDTDTLDSRGAAPPYIHSPPYVARVASMPTAAYIRSLARRNTTEPPPAYAPYPSVLDTIHTQWLQISDRTAESYIRFMNDLDIRTPPDTTQTGSRVTIIPRRR</sequence>
<comment type="caution">
    <text evidence="3">The sequence shown here is derived from an EMBL/GenBank/DDBJ whole genome shotgun (WGS) entry which is preliminary data.</text>
</comment>
<feature type="transmembrane region" description="Helical" evidence="2">
    <location>
        <begin position="54"/>
        <end position="75"/>
    </location>
</feature>
<dbReference type="InParanoid" id="A0A2P5HPA9"/>
<evidence type="ECO:0000256" key="1">
    <source>
        <dbReference type="SAM" id="MobiDB-lite"/>
    </source>
</evidence>